<keyword evidence="5" id="KW-0460">Magnesium</keyword>
<sequence>THQPNSNNNQLVSSTQSYYFILIMCTFKPVTHVIFDMDGLLLDTESLYTAATECVIHPFGKTYTWEVKVAQMGQKAENCAKIIINTLQVPLSVEDYLRQVTKIHQKIMPTAQLMPDTERLYTDATQAIASQYNKVYTWEIKVQCMGMKGAMAAQCIIDSLHLPLTVDQYLEKIISQYDTLFPNAQILPGAEKLVRHLHKHSIPIAIASGGAQDSFELKTTNHKEFVTMFSHVVLASTDPEVQNGKPAPDVFLVCANRFSDTPKPEQCLVFEDAPNGVAAGVAAGMQVVMVPDPRLDDKMTKGASQVLKSLEDFRPELFGLPKYDD</sequence>
<keyword evidence="4" id="KW-0378">Hydrolase</keyword>
<evidence type="ECO:0000256" key="7">
    <source>
        <dbReference type="ARBA" id="ARBA00066578"/>
    </source>
</evidence>
<evidence type="ECO:0000313" key="9">
    <source>
        <dbReference type="EMBL" id="KAK8741521.1"/>
    </source>
</evidence>
<dbReference type="SFLD" id="SFLDS00003">
    <property type="entry name" value="Haloacid_Dehalogenase"/>
    <property type="match status" value="1"/>
</dbReference>
<dbReference type="Gene3D" id="3.40.50.1000">
    <property type="entry name" value="HAD superfamily/HAD-like"/>
    <property type="match status" value="1"/>
</dbReference>
<evidence type="ECO:0000256" key="8">
    <source>
        <dbReference type="ARBA" id="ARBA00083904"/>
    </source>
</evidence>
<comment type="similarity">
    <text evidence="2">Belongs to the HAD-like hydrolase superfamily. CbbY/CbbZ/Gph/YieH family.</text>
</comment>
<keyword evidence="3" id="KW-0479">Metal-binding</keyword>
<dbReference type="PANTHER" id="PTHR18901:SF38">
    <property type="entry name" value="PSEUDOURIDINE-5'-PHOSPHATASE"/>
    <property type="match status" value="1"/>
</dbReference>
<dbReference type="PANTHER" id="PTHR18901">
    <property type="entry name" value="2-DEOXYGLUCOSE-6-PHOSPHATE PHOSPHATASE 2"/>
    <property type="match status" value="1"/>
</dbReference>
<dbReference type="Gene3D" id="1.10.150.240">
    <property type="entry name" value="Putative phosphatase, domain 2"/>
    <property type="match status" value="2"/>
</dbReference>
<dbReference type="EMBL" id="JARKIK010000030">
    <property type="protein sequence ID" value="KAK8741521.1"/>
    <property type="molecule type" value="Genomic_DNA"/>
</dbReference>
<evidence type="ECO:0000256" key="4">
    <source>
        <dbReference type="ARBA" id="ARBA00022801"/>
    </source>
</evidence>
<dbReference type="InterPro" id="IPR036412">
    <property type="entry name" value="HAD-like_sf"/>
</dbReference>
<evidence type="ECO:0000256" key="2">
    <source>
        <dbReference type="ARBA" id="ARBA00006171"/>
    </source>
</evidence>
<gene>
    <name evidence="9" type="ORF">OTU49_002256</name>
</gene>
<dbReference type="FunFam" id="1.10.150.240:FF:000001">
    <property type="entry name" value="Haloacid dehalogenase-like hydrolase domain"/>
    <property type="match status" value="2"/>
</dbReference>
<dbReference type="InterPro" id="IPR006439">
    <property type="entry name" value="HAD-SF_hydro_IA"/>
</dbReference>
<accession>A0AAW0XAX6</accession>
<comment type="catalytic activity">
    <reaction evidence="6">
        <text>psi-UMP + H2O = pseudouridine + phosphate</text>
        <dbReference type="Rhea" id="RHEA:10944"/>
        <dbReference type="ChEBI" id="CHEBI:15377"/>
        <dbReference type="ChEBI" id="CHEBI:17802"/>
        <dbReference type="ChEBI" id="CHEBI:43474"/>
        <dbReference type="ChEBI" id="CHEBI:58380"/>
        <dbReference type="EC" id="3.1.3.96"/>
    </reaction>
</comment>
<dbReference type="InterPro" id="IPR023198">
    <property type="entry name" value="PGP-like_dom2"/>
</dbReference>
<dbReference type="InterPro" id="IPR023214">
    <property type="entry name" value="HAD_sf"/>
</dbReference>
<comment type="caution">
    <text evidence="9">The sequence shown here is derived from an EMBL/GenBank/DDBJ whole genome shotgun (WGS) entry which is preliminary data.</text>
</comment>
<dbReference type="GO" id="GO:1990738">
    <property type="term" value="F:pseudouridine 5'-phosphatase activity"/>
    <property type="evidence" value="ECO:0007669"/>
    <property type="project" value="UniProtKB-EC"/>
</dbReference>
<dbReference type="EC" id="3.1.3.96" evidence="7"/>
<keyword evidence="10" id="KW-1185">Reference proteome</keyword>
<dbReference type="SFLD" id="SFLDG01129">
    <property type="entry name" value="C1.5:_HAD__Beta-PGM__Phosphata"/>
    <property type="match status" value="1"/>
</dbReference>
<evidence type="ECO:0000256" key="6">
    <source>
        <dbReference type="ARBA" id="ARBA00052504"/>
    </source>
</evidence>
<evidence type="ECO:0000256" key="1">
    <source>
        <dbReference type="ARBA" id="ARBA00001946"/>
    </source>
</evidence>
<protein>
    <recommendedName>
        <fullName evidence="7">pseudouridine 5'-phosphatase</fullName>
        <ecNumber evidence="7">3.1.3.96</ecNumber>
    </recommendedName>
    <alternativeName>
        <fullName evidence="8">Pseudouridine-5'-monophosphatase</fullName>
    </alternativeName>
</protein>
<comment type="cofactor">
    <cofactor evidence="1">
        <name>Mg(2+)</name>
        <dbReference type="ChEBI" id="CHEBI:18420"/>
    </cofactor>
</comment>
<dbReference type="Proteomes" id="UP001445076">
    <property type="component" value="Unassembled WGS sequence"/>
</dbReference>
<dbReference type="GO" id="GO:0046872">
    <property type="term" value="F:metal ion binding"/>
    <property type="evidence" value="ECO:0007669"/>
    <property type="project" value="UniProtKB-KW"/>
</dbReference>
<dbReference type="NCBIfam" id="TIGR01509">
    <property type="entry name" value="HAD-SF-IA-v3"/>
    <property type="match status" value="1"/>
</dbReference>
<dbReference type="Pfam" id="PF00702">
    <property type="entry name" value="Hydrolase"/>
    <property type="match status" value="1"/>
</dbReference>
<dbReference type="AlphaFoldDB" id="A0AAW0XAX6"/>
<evidence type="ECO:0000313" key="10">
    <source>
        <dbReference type="Proteomes" id="UP001445076"/>
    </source>
</evidence>
<dbReference type="SUPFAM" id="SSF56784">
    <property type="entry name" value="HAD-like"/>
    <property type="match status" value="2"/>
</dbReference>
<dbReference type="FunFam" id="3.40.50.1000:FF:000055">
    <property type="entry name" value="Haloacid dehalogenase-like hydrolase family protein"/>
    <property type="match status" value="1"/>
</dbReference>
<reference evidence="9 10" key="1">
    <citation type="journal article" date="2024" name="BMC Genomics">
        <title>Genome assembly of redclaw crayfish (Cherax quadricarinatus) provides insights into its immune adaptation and hypoxia tolerance.</title>
        <authorList>
            <person name="Liu Z."/>
            <person name="Zheng J."/>
            <person name="Li H."/>
            <person name="Fang K."/>
            <person name="Wang S."/>
            <person name="He J."/>
            <person name="Zhou D."/>
            <person name="Weng S."/>
            <person name="Chi M."/>
            <person name="Gu Z."/>
            <person name="He J."/>
            <person name="Li F."/>
            <person name="Wang M."/>
        </authorList>
    </citation>
    <scope>NUCLEOTIDE SEQUENCE [LARGE SCALE GENOMIC DNA]</scope>
    <source>
        <strain evidence="9">ZL_2023a</strain>
    </source>
</reference>
<proteinExistence type="inferred from homology"/>
<organism evidence="9 10">
    <name type="scientific">Cherax quadricarinatus</name>
    <name type="common">Australian red claw crayfish</name>
    <dbReference type="NCBI Taxonomy" id="27406"/>
    <lineage>
        <taxon>Eukaryota</taxon>
        <taxon>Metazoa</taxon>
        <taxon>Ecdysozoa</taxon>
        <taxon>Arthropoda</taxon>
        <taxon>Crustacea</taxon>
        <taxon>Multicrustacea</taxon>
        <taxon>Malacostraca</taxon>
        <taxon>Eumalacostraca</taxon>
        <taxon>Eucarida</taxon>
        <taxon>Decapoda</taxon>
        <taxon>Pleocyemata</taxon>
        <taxon>Astacidea</taxon>
        <taxon>Parastacoidea</taxon>
        <taxon>Parastacidae</taxon>
        <taxon>Cherax</taxon>
    </lineage>
</organism>
<feature type="non-terminal residue" evidence="9">
    <location>
        <position position="1"/>
    </location>
</feature>
<name>A0AAW0XAX6_CHEQU</name>
<evidence type="ECO:0000256" key="3">
    <source>
        <dbReference type="ARBA" id="ARBA00022723"/>
    </source>
</evidence>
<evidence type="ECO:0000256" key="5">
    <source>
        <dbReference type="ARBA" id="ARBA00022842"/>
    </source>
</evidence>